<reference evidence="2 3" key="1">
    <citation type="submission" date="2020-08" db="EMBL/GenBank/DDBJ databases">
        <title>Genomic Encyclopedia of Type Strains, Phase IV (KMG-IV): sequencing the most valuable type-strain genomes for metagenomic binning, comparative biology and taxonomic classification.</title>
        <authorList>
            <person name="Goeker M."/>
        </authorList>
    </citation>
    <scope>NUCLEOTIDE SEQUENCE [LARGE SCALE GENOMIC DNA]</scope>
    <source>
        <strain evidence="2 3">DSM 7051</strain>
    </source>
</reference>
<evidence type="ECO:0000313" key="2">
    <source>
        <dbReference type="EMBL" id="MBB6356315.1"/>
    </source>
</evidence>
<dbReference type="RefSeq" id="WP_184700667.1">
    <property type="nucleotide sequence ID" value="NZ_BAABEG010000001.1"/>
</dbReference>
<name>A0A7X0FAY6_9HYPH</name>
<dbReference type="Pfam" id="PF06508">
    <property type="entry name" value="QueC"/>
    <property type="match status" value="1"/>
</dbReference>
<evidence type="ECO:0000313" key="3">
    <source>
        <dbReference type="Proteomes" id="UP000536262"/>
    </source>
</evidence>
<dbReference type="EMBL" id="JACHOU010000013">
    <property type="protein sequence ID" value="MBB6356315.1"/>
    <property type="molecule type" value="Genomic_DNA"/>
</dbReference>
<dbReference type="InterPro" id="IPR018317">
    <property type="entry name" value="QueC"/>
</dbReference>
<sequence length="458" mass="52413">MKVLQGEYPAIRVAVVERGVKPMDGWHAIEIGKSIIFRMDDLDDYRTRNWDTRVLDAMILIAAVEYCDRVCRRPAMGWMRRIELRVPVHDLARWQMPVVGSALASALKFLTGDEWQITFCQRHSHAEEDVGHQSRLEFGDLQRIVTPFSDGLDSRAVTAIISAAGRSDQLIRVRVGSKDYDRPHHGRRKVPFLNIPFKVRADAVSFKESSARSRGFKFTFLSAIAAYLVGARDVVMPESGQGALGPSLVPTSHGYEDYRNHPRFFSRMEQLFAMIFDYEVNFNLPRIWKTKGQTLSAFAALQFAPSEWIGTRSCWQQNRSSSVDHKWRHCGICAACMLRRLSFHAAGLDEPKENYIWEDLRADQFPKGAAKGFNRITRAMEHYAIAGALHLDHLANLRSSPVHRKRLSRHAWQLSQELEMAHVDAEGELFSLLEQHEMEWTTFMKDLGPKSFVAQWLA</sequence>
<protein>
    <submittedName>
        <fullName evidence="2">7-cyano-7-deazaguanine synthase in queuosine biosynthesis</fullName>
    </submittedName>
</protein>
<dbReference type="Gene3D" id="3.40.50.620">
    <property type="entry name" value="HUPs"/>
    <property type="match status" value="1"/>
</dbReference>
<evidence type="ECO:0000256" key="1">
    <source>
        <dbReference type="ARBA" id="ARBA00022785"/>
    </source>
</evidence>
<keyword evidence="1" id="KW-0671">Queuosine biosynthesis</keyword>
<gene>
    <name evidence="2" type="ORF">GGR00_004123</name>
</gene>
<dbReference type="InterPro" id="IPR014729">
    <property type="entry name" value="Rossmann-like_a/b/a_fold"/>
</dbReference>
<keyword evidence="3" id="KW-1185">Reference proteome</keyword>
<dbReference type="GO" id="GO:0008616">
    <property type="term" value="P:tRNA queuosine(34) biosynthetic process"/>
    <property type="evidence" value="ECO:0007669"/>
    <property type="project" value="UniProtKB-KW"/>
</dbReference>
<organism evidence="2 3">
    <name type="scientific">Aminobacter aganoensis</name>
    <dbReference type="NCBI Taxonomy" id="83264"/>
    <lineage>
        <taxon>Bacteria</taxon>
        <taxon>Pseudomonadati</taxon>
        <taxon>Pseudomonadota</taxon>
        <taxon>Alphaproteobacteria</taxon>
        <taxon>Hyphomicrobiales</taxon>
        <taxon>Phyllobacteriaceae</taxon>
        <taxon>Aminobacter</taxon>
    </lineage>
</organism>
<proteinExistence type="predicted"/>
<comment type="caution">
    <text evidence="2">The sequence shown here is derived from an EMBL/GenBank/DDBJ whole genome shotgun (WGS) entry which is preliminary data.</text>
</comment>
<dbReference type="SUPFAM" id="SSF52402">
    <property type="entry name" value="Adenine nucleotide alpha hydrolases-like"/>
    <property type="match status" value="1"/>
</dbReference>
<dbReference type="AlphaFoldDB" id="A0A7X0FAY6"/>
<dbReference type="Proteomes" id="UP000536262">
    <property type="component" value="Unassembled WGS sequence"/>
</dbReference>
<accession>A0A7X0FAY6</accession>